<dbReference type="SMART" id="SM00353">
    <property type="entry name" value="HLH"/>
    <property type="match status" value="1"/>
</dbReference>
<dbReference type="GO" id="GO:0003700">
    <property type="term" value="F:DNA-binding transcription factor activity"/>
    <property type="evidence" value="ECO:0007669"/>
    <property type="project" value="TreeGrafter"/>
</dbReference>
<feature type="compositionally biased region" description="Basic and acidic residues" evidence="7">
    <location>
        <begin position="136"/>
        <end position="146"/>
    </location>
</feature>
<feature type="region of interest" description="Disordered" evidence="7">
    <location>
        <begin position="101"/>
        <end position="146"/>
    </location>
</feature>
<keyword evidence="5" id="KW-0804">Transcription</keyword>
<evidence type="ECO:0000313" key="10">
    <source>
        <dbReference type="Proteomes" id="UP000507222"/>
    </source>
</evidence>
<dbReference type="GO" id="GO:0043565">
    <property type="term" value="F:sequence-specific DNA binding"/>
    <property type="evidence" value="ECO:0007669"/>
    <property type="project" value="TreeGrafter"/>
</dbReference>
<dbReference type="InterPro" id="IPR011598">
    <property type="entry name" value="bHLH_dom"/>
</dbReference>
<keyword evidence="6" id="KW-0539">Nucleus</keyword>
<feature type="domain" description="BHLH" evidence="8">
    <location>
        <begin position="138"/>
        <end position="187"/>
    </location>
</feature>
<dbReference type="Gene3D" id="4.10.280.10">
    <property type="entry name" value="Helix-loop-helix DNA-binding domain"/>
    <property type="match status" value="1"/>
</dbReference>
<dbReference type="InterPro" id="IPR051358">
    <property type="entry name" value="TF_AMS/ICE1/BHLH6-like"/>
</dbReference>
<dbReference type="PROSITE" id="PS50888">
    <property type="entry name" value="BHLH"/>
    <property type="match status" value="1"/>
</dbReference>
<dbReference type="FunFam" id="4.10.280.10:FF:000096">
    <property type="entry name" value="Basic helix-loop-helix (BHLH) DNA-binding superfamily protein"/>
    <property type="match status" value="1"/>
</dbReference>
<dbReference type="PANTHER" id="PTHR31945:SF17">
    <property type="entry name" value="TRANSCRIPTION FACTOR FER-LIKE IRON DEFICIENCY-INDUCED TRANSCRIPTION FACTOR"/>
    <property type="match status" value="1"/>
</dbReference>
<protein>
    <recommendedName>
        <fullName evidence="8">BHLH domain-containing protein</fullName>
    </recommendedName>
</protein>
<feature type="compositionally biased region" description="Low complexity" evidence="7">
    <location>
        <begin position="123"/>
        <end position="133"/>
    </location>
</feature>
<feature type="compositionally biased region" description="Polar residues" evidence="7">
    <location>
        <begin position="217"/>
        <end position="229"/>
    </location>
</feature>
<keyword evidence="3" id="KW-0805">Transcription regulation</keyword>
<dbReference type="GO" id="GO:0046983">
    <property type="term" value="F:protein dimerization activity"/>
    <property type="evidence" value="ECO:0007669"/>
    <property type="project" value="InterPro"/>
</dbReference>
<evidence type="ECO:0000256" key="6">
    <source>
        <dbReference type="ARBA" id="ARBA00023242"/>
    </source>
</evidence>
<proteinExistence type="predicted"/>
<dbReference type="GO" id="GO:0005634">
    <property type="term" value="C:nucleus"/>
    <property type="evidence" value="ECO:0007669"/>
    <property type="project" value="UniProtKB-SubCell"/>
</dbReference>
<dbReference type="PANTHER" id="PTHR31945">
    <property type="entry name" value="TRANSCRIPTION FACTOR SCREAM2-RELATED"/>
    <property type="match status" value="1"/>
</dbReference>
<dbReference type="AlphaFoldDB" id="A0A6J5V4S3"/>
<dbReference type="Proteomes" id="UP000507222">
    <property type="component" value="Unassembled WGS sequence"/>
</dbReference>
<dbReference type="EMBL" id="CAEKDK010000006">
    <property type="protein sequence ID" value="CAB4282664.1"/>
    <property type="molecule type" value="Genomic_DNA"/>
</dbReference>
<name>A0A6J5V4S3_PRUAR</name>
<evidence type="ECO:0000313" key="9">
    <source>
        <dbReference type="EMBL" id="CAB4282664.1"/>
    </source>
</evidence>
<comment type="subcellular location">
    <subcellularLocation>
        <location evidence="1">Nucleus</location>
    </subcellularLocation>
</comment>
<dbReference type="SUPFAM" id="SSF47459">
    <property type="entry name" value="HLH, helix-loop-helix DNA-binding domain"/>
    <property type="match status" value="1"/>
</dbReference>
<sequence length="335" mass="36586">MDAHGNHLGGHNINDFELQDLIDDANLDQFIDLIRGQNEDPVASFDCDLMINGCFDDYNLFCPAITTPGVFFGFNDAVASDPSASFLGTLSDPSAPLLTTLPNFDGEMKGGEEDHNGEDSSGTTTTTTNTNTNKRQKVDRSRTLVSERRRRGRMKERLYALRSLVPNITKMDKASIVGDAVLYVQDLQKQAKKLKAEIESLEASLAGADDHEGYQGGSTKNPSKNKVTNNSNLVSKGIIQIDVSQVEEKGFYVKVACNKGDGVAAALYKALESFTSFNVQSSNLNTVSTDRFELTLALNVKECEQDFINLPNLKLWVTGAFLNQGFELASGFSAQ</sequence>
<evidence type="ECO:0000256" key="2">
    <source>
        <dbReference type="ARBA" id="ARBA00011738"/>
    </source>
</evidence>
<keyword evidence="4" id="KW-0238">DNA-binding</keyword>
<organism evidence="9 10">
    <name type="scientific">Prunus armeniaca</name>
    <name type="common">Apricot</name>
    <name type="synonym">Armeniaca vulgaris</name>
    <dbReference type="NCBI Taxonomy" id="36596"/>
    <lineage>
        <taxon>Eukaryota</taxon>
        <taxon>Viridiplantae</taxon>
        <taxon>Streptophyta</taxon>
        <taxon>Embryophyta</taxon>
        <taxon>Tracheophyta</taxon>
        <taxon>Spermatophyta</taxon>
        <taxon>Magnoliopsida</taxon>
        <taxon>eudicotyledons</taxon>
        <taxon>Gunneridae</taxon>
        <taxon>Pentapetalae</taxon>
        <taxon>rosids</taxon>
        <taxon>fabids</taxon>
        <taxon>Rosales</taxon>
        <taxon>Rosaceae</taxon>
        <taxon>Amygdaloideae</taxon>
        <taxon>Amygdaleae</taxon>
        <taxon>Prunus</taxon>
    </lineage>
</organism>
<comment type="subunit">
    <text evidence="2">Homodimer.</text>
</comment>
<accession>A0A6J5V4S3</accession>
<evidence type="ECO:0000256" key="1">
    <source>
        <dbReference type="ARBA" id="ARBA00004123"/>
    </source>
</evidence>
<evidence type="ECO:0000259" key="8">
    <source>
        <dbReference type="PROSITE" id="PS50888"/>
    </source>
</evidence>
<feature type="compositionally biased region" description="Basic and acidic residues" evidence="7">
    <location>
        <begin position="106"/>
        <end position="118"/>
    </location>
</feature>
<evidence type="ECO:0000256" key="4">
    <source>
        <dbReference type="ARBA" id="ARBA00023125"/>
    </source>
</evidence>
<dbReference type="Pfam" id="PF00010">
    <property type="entry name" value="HLH"/>
    <property type="match status" value="1"/>
</dbReference>
<reference evidence="9 10" key="1">
    <citation type="submission" date="2020-05" db="EMBL/GenBank/DDBJ databases">
        <authorList>
            <person name="Campoy J."/>
            <person name="Schneeberger K."/>
            <person name="Spophaly S."/>
        </authorList>
    </citation>
    <scope>NUCLEOTIDE SEQUENCE [LARGE SCALE GENOMIC DNA]</scope>
    <source>
        <strain evidence="9">PruArmRojPasFocal</strain>
    </source>
</reference>
<gene>
    <name evidence="9" type="ORF">CURHAP_LOCUS36239</name>
</gene>
<evidence type="ECO:0000256" key="7">
    <source>
        <dbReference type="SAM" id="MobiDB-lite"/>
    </source>
</evidence>
<evidence type="ECO:0000256" key="5">
    <source>
        <dbReference type="ARBA" id="ARBA00023163"/>
    </source>
</evidence>
<feature type="region of interest" description="Disordered" evidence="7">
    <location>
        <begin position="208"/>
        <end position="229"/>
    </location>
</feature>
<evidence type="ECO:0000256" key="3">
    <source>
        <dbReference type="ARBA" id="ARBA00023015"/>
    </source>
</evidence>
<dbReference type="InterPro" id="IPR036638">
    <property type="entry name" value="HLH_DNA-bd_sf"/>
</dbReference>